<accession>A5BLJ7</accession>
<name>A5BLJ7_VITVI</name>
<evidence type="ECO:0000313" key="4">
    <source>
        <dbReference type="EMBL" id="CAN77036.1"/>
    </source>
</evidence>
<evidence type="ECO:0008006" key="5">
    <source>
        <dbReference type="Google" id="ProtNLM"/>
    </source>
</evidence>
<dbReference type="GO" id="GO:0003677">
    <property type="term" value="F:DNA binding"/>
    <property type="evidence" value="ECO:0007669"/>
    <property type="project" value="UniProtKB-KW"/>
</dbReference>
<dbReference type="PANTHER" id="PTHR31973:SF157">
    <property type="entry name" value="SWIM-TYPE DOMAIN-CONTAINING PROTEIN"/>
    <property type="match status" value="1"/>
</dbReference>
<proteinExistence type="predicted"/>
<reference evidence="4" key="1">
    <citation type="journal article" date="2007" name="PLoS ONE">
        <title>The first genome sequence of an elite grapevine cultivar (Pinot noir Vitis vinifera L.): coping with a highly heterozygous genome.</title>
        <authorList>
            <person name="Velasco R."/>
            <person name="Zharkikh A."/>
            <person name="Troggio M."/>
            <person name="Cartwright D.A."/>
            <person name="Cestaro A."/>
            <person name="Pruss D."/>
            <person name="Pindo M."/>
            <person name="FitzGerald L.M."/>
            <person name="Vezzulli S."/>
            <person name="Reid J."/>
            <person name="Malacarne G."/>
            <person name="Iliev D."/>
            <person name="Coppola G."/>
            <person name="Wardell B."/>
            <person name="Micheletti D."/>
            <person name="Macalma T."/>
            <person name="Facci M."/>
            <person name="Mitchell J.T."/>
            <person name="Perazzolli M."/>
            <person name="Eldredge G."/>
            <person name="Gatto P."/>
            <person name="Oyzerski R."/>
            <person name="Moretto M."/>
            <person name="Gutin N."/>
            <person name="Stefanini M."/>
            <person name="Chen Y."/>
            <person name="Segala C."/>
            <person name="Davenport C."/>
            <person name="Dematte L."/>
            <person name="Mraz A."/>
            <person name="Battilana J."/>
            <person name="Stormo K."/>
            <person name="Costa F."/>
            <person name="Tao Q."/>
            <person name="Si-Ammour A."/>
            <person name="Harkins T."/>
            <person name="Lackey A."/>
            <person name="Perbost C."/>
            <person name="Taillon B."/>
            <person name="Stella A."/>
            <person name="Solovyev V."/>
            <person name="Fawcett J.A."/>
            <person name="Sterck L."/>
            <person name="Vandepoele K."/>
            <person name="Grando S.M."/>
            <person name="Toppo S."/>
            <person name="Moser C."/>
            <person name="Lanchbury J."/>
            <person name="Bogden R."/>
            <person name="Skolnick M."/>
            <person name="Sgaramella V."/>
            <person name="Bhatnagar S.K."/>
            <person name="Fontana P."/>
            <person name="Gutin A."/>
            <person name="Van de Peer Y."/>
            <person name="Salamini F."/>
            <person name="Viola R."/>
        </authorList>
    </citation>
    <scope>NUCLEOTIDE SEQUENCE</scope>
</reference>
<dbReference type="Pfam" id="PF00872">
    <property type="entry name" value="Transposase_mut"/>
    <property type="match status" value="1"/>
</dbReference>
<evidence type="ECO:0000256" key="2">
    <source>
        <dbReference type="ARBA" id="ARBA00023125"/>
    </source>
</evidence>
<keyword evidence="2" id="KW-0238">DNA-binding</keyword>
<dbReference type="PANTHER" id="PTHR31973">
    <property type="entry name" value="POLYPROTEIN, PUTATIVE-RELATED"/>
    <property type="match status" value="1"/>
</dbReference>
<dbReference type="GO" id="GO:0004803">
    <property type="term" value="F:transposase activity"/>
    <property type="evidence" value="ECO:0007669"/>
    <property type="project" value="InterPro"/>
</dbReference>
<dbReference type="AlphaFoldDB" id="A5BLJ7"/>
<dbReference type="EMBL" id="AM463709">
    <property type="protein sequence ID" value="CAN77036.1"/>
    <property type="molecule type" value="Genomic_DNA"/>
</dbReference>
<protein>
    <recommendedName>
        <fullName evidence="5">MULE transposase domain-containing protein</fullName>
    </recommendedName>
</protein>
<dbReference type="InterPro" id="IPR001207">
    <property type="entry name" value="Transposase_mutator"/>
</dbReference>
<evidence type="ECO:0000256" key="3">
    <source>
        <dbReference type="ARBA" id="ARBA00023172"/>
    </source>
</evidence>
<keyword evidence="3" id="KW-0233">DNA recombination</keyword>
<organism evidence="4">
    <name type="scientific">Vitis vinifera</name>
    <name type="common">Grape</name>
    <dbReference type="NCBI Taxonomy" id="29760"/>
    <lineage>
        <taxon>Eukaryota</taxon>
        <taxon>Viridiplantae</taxon>
        <taxon>Streptophyta</taxon>
        <taxon>Embryophyta</taxon>
        <taxon>Tracheophyta</taxon>
        <taxon>Spermatophyta</taxon>
        <taxon>Magnoliopsida</taxon>
        <taxon>eudicotyledons</taxon>
        <taxon>Gunneridae</taxon>
        <taxon>Pentapetalae</taxon>
        <taxon>rosids</taxon>
        <taxon>Vitales</taxon>
        <taxon>Vitaceae</taxon>
        <taxon>Viteae</taxon>
        <taxon>Vitis</taxon>
    </lineage>
</organism>
<gene>
    <name evidence="4" type="ORF">VITISV_010959</name>
</gene>
<evidence type="ECO:0000256" key="1">
    <source>
        <dbReference type="ARBA" id="ARBA00022578"/>
    </source>
</evidence>
<sequence>MVDATVSVVERPINEVIVEGDDDVGPSNDVSPRQQDDCDTSQVLNLIPPQSNEEEIMDNEGGLIRRPPSNMVIQHTRKVLCLYEGRPMTRLQMHYLRGHNTLDLVGATGAMALNAPKSLIRKRLSTYTKELYQYKKQLLRNKVTMLQNDETPVAKFKCDEDRHFLQLFVVYAVSIHGFEMGCRSIIVIDLSHMIRKLKIVVGEKEVVIISDRHQSIIRNVLEVFGSNFHAYCYCHIKENFNSFLTKHNIRGRKGKDNALEKLDTVAYAHLECDYLIATEILRPFYPNLGKWVEDNWPKHWCMCNFQKMQWDKLTSNLAESFNSWLRHECHHNICVFFIKLMDKVESLLDDHRNVMHKWKGSVRLKVADKIAANIGNSETYPTHGSNGLVEDLRALWSPLVWCHLLSMPRQTPIECAKAVVQIREKNDRMLIRHVLFYLLSLTSEIAKDNNIVLSDDELNAFHYNSAYKSNFAMSDEEDS</sequence>
<keyword evidence="1" id="KW-0815">Transposition</keyword>
<dbReference type="GO" id="GO:0006313">
    <property type="term" value="P:DNA transposition"/>
    <property type="evidence" value="ECO:0007669"/>
    <property type="project" value="InterPro"/>
</dbReference>